<evidence type="ECO:0000313" key="1">
    <source>
        <dbReference type="EMBL" id="EHK53116.1"/>
    </source>
</evidence>
<evidence type="ECO:0008006" key="3">
    <source>
        <dbReference type="Google" id="ProtNLM"/>
    </source>
</evidence>
<dbReference type="Proteomes" id="UP000003250">
    <property type="component" value="Unassembled WGS sequence"/>
</dbReference>
<dbReference type="EMBL" id="AHAM01000286">
    <property type="protein sequence ID" value="EHK53116.1"/>
    <property type="molecule type" value="Genomic_DNA"/>
</dbReference>
<gene>
    <name evidence="1" type="ORF">MAXJ12_31949</name>
</gene>
<accession>H0I1Q2</accession>
<dbReference type="AlphaFoldDB" id="H0I1Q2"/>
<keyword evidence="2" id="KW-1185">Reference proteome</keyword>
<sequence length="135" mass="14569">MPGDAGAPFSHRSVSLAHDGEAEIALLRGTGFGVFWMAKLEDKPFDQAVMVHVARAGLVQNIGSVREAAEWLLRKWPADSESETSWSARKACLEALQGQGDAASARQAFTDAAKEAGILIGDAFRPPPKPKKRKR</sequence>
<dbReference type="PATRIC" id="fig|1107882.3.peg.6182"/>
<dbReference type="Pfam" id="PF06169">
    <property type="entry name" value="DUF982"/>
    <property type="match status" value="1"/>
</dbReference>
<dbReference type="Gene3D" id="6.10.250.730">
    <property type="match status" value="1"/>
</dbReference>
<organism evidence="1 2">
    <name type="scientific">Mesorhizobium alhagi CCNWXJ12-2</name>
    <dbReference type="NCBI Taxonomy" id="1107882"/>
    <lineage>
        <taxon>Bacteria</taxon>
        <taxon>Pseudomonadati</taxon>
        <taxon>Pseudomonadota</taxon>
        <taxon>Alphaproteobacteria</taxon>
        <taxon>Hyphomicrobiales</taxon>
        <taxon>Phyllobacteriaceae</taxon>
        <taxon>Allomesorhizobium</taxon>
    </lineage>
</organism>
<reference evidence="1 2" key="1">
    <citation type="journal article" date="2012" name="J. Bacteriol.">
        <title>Draft Genome Sequence of Mesorhizobium alhagi CCNWXJ12-2T, a Novel Salt-Resistant Species Isolated from the Desert of Northwestern China.</title>
        <authorList>
            <person name="Zhou M."/>
            <person name="Chen W."/>
            <person name="Chen H."/>
            <person name="Wei G."/>
        </authorList>
    </citation>
    <scope>NUCLEOTIDE SEQUENCE [LARGE SCALE GENOMIC DNA]</scope>
    <source>
        <strain evidence="1 2">CCNWXJ12-2</strain>
    </source>
</reference>
<proteinExistence type="predicted"/>
<evidence type="ECO:0000313" key="2">
    <source>
        <dbReference type="Proteomes" id="UP000003250"/>
    </source>
</evidence>
<name>H0I1Q2_9HYPH</name>
<dbReference type="InterPro" id="IPR010385">
    <property type="entry name" value="DUF982"/>
</dbReference>
<protein>
    <recommendedName>
        <fullName evidence="3">DUF982 domain-containing protein</fullName>
    </recommendedName>
</protein>